<dbReference type="Proteomes" id="UP000654257">
    <property type="component" value="Unassembled WGS sequence"/>
</dbReference>
<dbReference type="InterPro" id="IPR010428">
    <property type="entry name" value="Zincin_1"/>
</dbReference>
<name>A0A917FXK5_9NOCA</name>
<evidence type="ECO:0000313" key="2">
    <source>
        <dbReference type="Proteomes" id="UP000654257"/>
    </source>
</evidence>
<accession>A0A917FXK5</accession>
<dbReference type="Pfam" id="PF06262">
    <property type="entry name" value="Zincin_1"/>
    <property type="match status" value="1"/>
</dbReference>
<organism evidence="1 2">
    <name type="scientific">Rhodococcoides trifolii</name>
    <dbReference type="NCBI Taxonomy" id="908250"/>
    <lineage>
        <taxon>Bacteria</taxon>
        <taxon>Bacillati</taxon>
        <taxon>Actinomycetota</taxon>
        <taxon>Actinomycetes</taxon>
        <taxon>Mycobacteriales</taxon>
        <taxon>Nocardiaceae</taxon>
        <taxon>Rhodococcoides</taxon>
    </lineage>
</organism>
<keyword evidence="2" id="KW-1185">Reference proteome</keyword>
<dbReference type="RefSeq" id="WP_188546123.1">
    <property type="nucleotide sequence ID" value="NZ_BMCU01000003.1"/>
</dbReference>
<dbReference type="InterPro" id="IPR038555">
    <property type="entry name" value="Zincin_1_sf"/>
</dbReference>
<proteinExistence type="predicted"/>
<sequence>MYSDALPAHRTRAEKFDGVVLEAFADIDRRWHDRLTKLDIAVDDVPKIRAVDPESVNWPQEVVAEGPVPLSRLVPAGVDTRGATTRARVVLFRRPLERRAHDRDELADLIHSVLVEQVATYLGLLPDVVDPYPTEDED</sequence>
<dbReference type="SUPFAM" id="SSF55486">
    <property type="entry name" value="Metalloproteases ('zincins'), catalytic domain"/>
    <property type="match status" value="1"/>
</dbReference>
<comment type="caution">
    <text evidence="1">The sequence shown here is derived from an EMBL/GenBank/DDBJ whole genome shotgun (WGS) entry which is preliminary data.</text>
</comment>
<gene>
    <name evidence="1" type="ORF">GCM10007304_28320</name>
</gene>
<dbReference type="GO" id="GO:0004527">
    <property type="term" value="F:exonuclease activity"/>
    <property type="evidence" value="ECO:0007669"/>
    <property type="project" value="UniProtKB-KW"/>
</dbReference>
<reference evidence="1" key="2">
    <citation type="submission" date="2020-09" db="EMBL/GenBank/DDBJ databases">
        <authorList>
            <person name="Sun Q."/>
            <person name="Sedlacek I."/>
        </authorList>
    </citation>
    <scope>NUCLEOTIDE SEQUENCE</scope>
    <source>
        <strain evidence="1">CCM 7905</strain>
    </source>
</reference>
<keyword evidence="1" id="KW-0540">Nuclease</keyword>
<dbReference type="EMBL" id="BMCU01000003">
    <property type="protein sequence ID" value="GGG12655.1"/>
    <property type="molecule type" value="Genomic_DNA"/>
</dbReference>
<dbReference type="Gene3D" id="3.30.2010.20">
    <property type="match status" value="1"/>
</dbReference>
<keyword evidence="1" id="KW-0378">Hydrolase</keyword>
<dbReference type="CDD" id="cd12954">
    <property type="entry name" value="MMP_TTHA0227_like_1"/>
    <property type="match status" value="1"/>
</dbReference>
<evidence type="ECO:0000313" key="1">
    <source>
        <dbReference type="EMBL" id="GGG12655.1"/>
    </source>
</evidence>
<protein>
    <submittedName>
        <fullName evidence="1">Exonuclease</fullName>
    </submittedName>
</protein>
<dbReference type="AlphaFoldDB" id="A0A917FXK5"/>
<keyword evidence="1" id="KW-0269">Exonuclease</keyword>
<reference evidence="1" key="1">
    <citation type="journal article" date="2014" name="Int. J. Syst. Evol. Microbiol.">
        <title>Complete genome sequence of Corynebacterium casei LMG S-19264T (=DSM 44701T), isolated from a smear-ripened cheese.</title>
        <authorList>
            <consortium name="US DOE Joint Genome Institute (JGI-PGF)"/>
            <person name="Walter F."/>
            <person name="Albersmeier A."/>
            <person name="Kalinowski J."/>
            <person name="Ruckert C."/>
        </authorList>
    </citation>
    <scope>NUCLEOTIDE SEQUENCE</scope>
    <source>
        <strain evidence="1">CCM 7905</strain>
    </source>
</reference>